<dbReference type="PROSITE" id="PS00785">
    <property type="entry name" value="5_NUCLEOTIDASE_1"/>
    <property type="match status" value="1"/>
</dbReference>
<dbReference type="SUPFAM" id="SSF56300">
    <property type="entry name" value="Metallo-dependent phosphatases"/>
    <property type="match status" value="1"/>
</dbReference>
<dbReference type="SUPFAM" id="SSF55816">
    <property type="entry name" value="5'-nucleotidase (syn. UDP-sugar hydrolase), C-terminal domain"/>
    <property type="match status" value="1"/>
</dbReference>
<dbReference type="GO" id="GO:0046872">
    <property type="term" value="F:metal ion binding"/>
    <property type="evidence" value="ECO:0007669"/>
    <property type="project" value="UniProtKB-KW"/>
</dbReference>
<dbReference type="Gene3D" id="3.60.21.10">
    <property type="match status" value="1"/>
</dbReference>
<dbReference type="InterPro" id="IPR029052">
    <property type="entry name" value="Metallo-depent_PP-like"/>
</dbReference>
<evidence type="ECO:0000256" key="4">
    <source>
        <dbReference type="ARBA" id="ARBA00022741"/>
    </source>
</evidence>
<organism evidence="9 10">
    <name type="scientific">Mortierella polycephala</name>
    <dbReference type="NCBI Taxonomy" id="41804"/>
    <lineage>
        <taxon>Eukaryota</taxon>
        <taxon>Fungi</taxon>
        <taxon>Fungi incertae sedis</taxon>
        <taxon>Mucoromycota</taxon>
        <taxon>Mortierellomycotina</taxon>
        <taxon>Mortierellomycetes</taxon>
        <taxon>Mortierellales</taxon>
        <taxon>Mortierellaceae</taxon>
        <taxon>Mortierella</taxon>
    </lineage>
</organism>
<evidence type="ECO:0000256" key="5">
    <source>
        <dbReference type="ARBA" id="ARBA00022801"/>
    </source>
</evidence>
<keyword evidence="2" id="KW-0479">Metal-binding</keyword>
<evidence type="ECO:0000313" key="10">
    <source>
        <dbReference type="Proteomes" id="UP000726737"/>
    </source>
</evidence>
<dbReference type="FunFam" id="3.60.21.10:FF:000020">
    <property type="entry name" value="NT5E isoform 4"/>
    <property type="match status" value="1"/>
</dbReference>
<evidence type="ECO:0000256" key="2">
    <source>
        <dbReference type="ARBA" id="ARBA00022723"/>
    </source>
</evidence>
<keyword evidence="5 6" id="KW-0378">Hydrolase</keyword>
<name>A0A9P6TWC2_9FUNG</name>
<sequence length="579" mass="64074">MRSFVPLILAATTAIFSATSAQGNNGWFNLTVLHTNDVHARVDPANNLGASCTADDIAKGECYGGAARHKTLIQKLRNGKQHSLLLDGGDEFQGTLFYTYYKGNVTAEVMNELGYDLTTIGNHEWDDGPENVARFWPQLKMPVVCANIDFSKNPGLSKWVKPYHIFEDLGVAIIGYITPTTGDISNSGPTISFTDPIPAVQKYIDELQAKGIKKILALSHNGYEEDMVLAAKTRGLDLIVGGHSHSYLGDPKNPLYQGPYPTVVKDLGGDNTLIVQAYCWGRYIGNLDVSFNPEGKIVSWAGAPVLVENTITADKALSEKIDGWRHEFEDWGRTVLGEATDTFDLVGCRNRDCAMGNFITDAMLDHVRHIVPKPGKSNKDGGKHPWADLAITNSGSIRSGISKGNVTVEMVLTTSPFGNAIVQTPMKGKEILKALEAVVVGQYKDSGNKVTSFTQVSGLRFKFDSSRSLEKNHLVKVEIHRADKKWVKVDPRKTYSVVTNDFLLNGGDNIFVKMERAGTIQHEKLDKALMDHLERVKRITPYVDDRIHDVAVKQPTVEKRSDFESSDERLEWMPLHMRS</sequence>
<dbReference type="Pfam" id="PF02872">
    <property type="entry name" value="5_nucleotid_C"/>
    <property type="match status" value="1"/>
</dbReference>
<dbReference type="InterPro" id="IPR006179">
    <property type="entry name" value="5_nucleotidase/apyrase"/>
</dbReference>
<dbReference type="EMBL" id="JAAAJA010000812">
    <property type="protein sequence ID" value="KAG0249487.1"/>
    <property type="molecule type" value="Genomic_DNA"/>
</dbReference>
<dbReference type="CDD" id="cd07409">
    <property type="entry name" value="MPP_CD73_N"/>
    <property type="match status" value="1"/>
</dbReference>
<feature type="signal peptide" evidence="6">
    <location>
        <begin position="1"/>
        <end position="21"/>
    </location>
</feature>
<feature type="domain" description="Calcineurin-like phosphoesterase" evidence="7">
    <location>
        <begin position="31"/>
        <end position="247"/>
    </location>
</feature>
<evidence type="ECO:0000259" key="8">
    <source>
        <dbReference type="Pfam" id="PF02872"/>
    </source>
</evidence>
<dbReference type="InterPro" id="IPR004843">
    <property type="entry name" value="Calcineurin-like_PHP"/>
</dbReference>
<comment type="caution">
    <text evidence="9">The sequence shown here is derived from an EMBL/GenBank/DDBJ whole genome shotgun (WGS) entry which is preliminary data.</text>
</comment>
<evidence type="ECO:0000256" key="3">
    <source>
        <dbReference type="ARBA" id="ARBA00022729"/>
    </source>
</evidence>
<keyword evidence="4 6" id="KW-0547">Nucleotide-binding</keyword>
<accession>A0A9P6TWC2</accession>
<reference evidence="9" key="1">
    <citation type="journal article" date="2020" name="Fungal Divers.">
        <title>Resolving the Mortierellaceae phylogeny through synthesis of multi-gene phylogenetics and phylogenomics.</title>
        <authorList>
            <person name="Vandepol N."/>
            <person name="Liber J."/>
            <person name="Desiro A."/>
            <person name="Na H."/>
            <person name="Kennedy M."/>
            <person name="Barry K."/>
            <person name="Grigoriev I.V."/>
            <person name="Miller A.N."/>
            <person name="O'Donnell K."/>
            <person name="Stajich J.E."/>
            <person name="Bonito G."/>
        </authorList>
    </citation>
    <scope>NUCLEOTIDE SEQUENCE</scope>
    <source>
        <strain evidence="9">KOD948</strain>
    </source>
</reference>
<evidence type="ECO:0000313" key="9">
    <source>
        <dbReference type="EMBL" id="KAG0249487.1"/>
    </source>
</evidence>
<keyword evidence="10" id="KW-1185">Reference proteome</keyword>
<evidence type="ECO:0000259" key="7">
    <source>
        <dbReference type="Pfam" id="PF00149"/>
    </source>
</evidence>
<dbReference type="OrthoDB" id="10252235at2759"/>
<dbReference type="GO" id="GO:0000166">
    <property type="term" value="F:nucleotide binding"/>
    <property type="evidence" value="ECO:0007669"/>
    <property type="project" value="UniProtKB-KW"/>
</dbReference>
<feature type="chain" id="PRO_5040537907" description="5'-nucleotidase" evidence="6">
    <location>
        <begin position="22"/>
        <end position="579"/>
    </location>
</feature>
<dbReference type="InterPro" id="IPR036907">
    <property type="entry name" value="5'-Nucleotdase_C_sf"/>
</dbReference>
<dbReference type="PANTHER" id="PTHR11575">
    <property type="entry name" value="5'-NUCLEOTIDASE-RELATED"/>
    <property type="match status" value="1"/>
</dbReference>
<comment type="similarity">
    <text evidence="1 6">Belongs to the 5'-nucleotidase family.</text>
</comment>
<dbReference type="AlphaFoldDB" id="A0A9P6TWC2"/>
<dbReference type="InterPro" id="IPR006146">
    <property type="entry name" value="5'-Nucleotdase_CS"/>
</dbReference>
<evidence type="ECO:0000256" key="6">
    <source>
        <dbReference type="RuleBase" id="RU362119"/>
    </source>
</evidence>
<dbReference type="Pfam" id="PF00149">
    <property type="entry name" value="Metallophos"/>
    <property type="match status" value="1"/>
</dbReference>
<evidence type="ECO:0000256" key="1">
    <source>
        <dbReference type="ARBA" id="ARBA00006654"/>
    </source>
</evidence>
<keyword evidence="3 6" id="KW-0732">Signal</keyword>
<dbReference type="Proteomes" id="UP000726737">
    <property type="component" value="Unassembled WGS sequence"/>
</dbReference>
<gene>
    <name evidence="9" type="ORF">BG011_009260</name>
</gene>
<dbReference type="PANTHER" id="PTHR11575:SF24">
    <property type="entry name" value="5'-NUCLEOTIDASE"/>
    <property type="match status" value="1"/>
</dbReference>
<dbReference type="InterPro" id="IPR008334">
    <property type="entry name" value="5'-Nucleotdase_C"/>
</dbReference>
<protein>
    <recommendedName>
        <fullName evidence="11">5'-nucleotidase</fullName>
    </recommendedName>
</protein>
<evidence type="ECO:0008006" key="11">
    <source>
        <dbReference type="Google" id="ProtNLM"/>
    </source>
</evidence>
<dbReference type="PRINTS" id="PR01607">
    <property type="entry name" value="APYRASEFAMLY"/>
</dbReference>
<dbReference type="GO" id="GO:0016788">
    <property type="term" value="F:hydrolase activity, acting on ester bonds"/>
    <property type="evidence" value="ECO:0007669"/>
    <property type="project" value="InterPro"/>
</dbReference>
<dbReference type="Gene3D" id="3.90.780.10">
    <property type="entry name" value="5'-Nucleotidase, C-terminal domain"/>
    <property type="match status" value="1"/>
</dbReference>
<dbReference type="GO" id="GO:0009166">
    <property type="term" value="P:nucleotide catabolic process"/>
    <property type="evidence" value="ECO:0007669"/>
    <property type="project" value="InterPro"/>
</dbReference>
<proteinExistence type="inferred from homology"/>
<feature type="domain" description="5'-Nucleotidase C-terminal" evidence="8">
    <location>
        <begin position="336"/>
        <end position="510"/>
    </location>
</feature>